<accession>A0A378VZD9</accession>
<keyword evidence="1" id="KW-0560">Oxidoreductase</keyword>
<dbReference type="InterPro" id="IPR009078">
    <property type="entry name" value="Ferritin-like_SF"/>
</dbReference>
<dbReference type="InterPro" id="IPR012348">
    <property type="entry name" value="RNR-like"/>
</dbReference>
<dbReference type="Gene3D" id="1.10.620.20">
    <property type="entry name" value="Ribonucleotide Reductase, subunit A"/>
    <property type="match status" value="1"/>
</dbReference>
<name>A0A378VZD9_NEIGO</name>
<proteinExistence type="predicted"/>
<reference evidence="1" key="1">
    <citation type="submission" date="2018-06" db="EMBL/GenBank/DDBJ databases">
        <authorList>
            <consortium name="Pathogen Informatics"/>
            <person name="Doyle S."/>
        </authorList>
    </citation>
    <scope>NUCLEOTIDE SEQUENCE [LARGE SCALE GENOMIC DNA]</scope>
    <source>
        <strain evidence="1">NCTC11421</strain>
    </source>
</reference>
<protein>
    <submittedName>
        <fullName evidence="1">Ribonucleotide-diphosphate reductase subunit beta</fullName>
        <ecNumber evidence="1">1.17.4.1</ecNumber>
    </submittedName>
</protein>
<dbReference type="EMBL" id="UGRI01000001">
    <property type="protein sequence ID" value="SUA23886.1"/>
    <property type="molecule type" value="Genomic_DNA"/>
</dbReference>
<gene>
    <name evidence="1" type="primary">nrdB_1</name>
    <name evidence="1" type="ORF">NCTC11421_01876</name>
</gene>
<sequence>MFKDGSMIGLNKEILSQYVEYITNLRMQAVGLPAGFEGANQNPIPWINAWLSSDNVQVAPQEVEISSYLIGQIDSEVNTDDLGDFEL</sequence>
<dbReference type="GO" id="GO:0004748">
    <property type="term" value="F:ribonucleoside-diphosphate reductase activity, thioredoxin disulfide as acceptor"/>
    <property type="evidence" value="ECO:0007669"/>
    <property type="project" value="UniProtKB-EC"/>
</dbReference>
<evidence type="ECO:0000313" key="1">
    <source>
        <dbReference type="EMBL" id="SUA23886.1"/>
    </source>
</evidence>
<dbReference type="SUPFAM" id="SSF47240">
    <property type="entry name" value="Ferritin-like"/>
    <property type="match status" value="1"/>
</dbReference>
<dbReference type="AlphaFoldDB" id="A0A378VZD9"/>
<dbReference type="EC" id="1.17.4.1" evidence="1"/>
<organism evidence="1">
    <name type="scientific">Neisseria gonorrhoeae</name>
    <dbReference type="NCBI Taxonomy" id="485"/>
    <lineage>
        <taxon>Bacteria</taxon>
        <taxon>Pseudomonadati</taxon>
        <taxon>Pseudomonadota</taxon>
        <taxon>Betaproteobacteria</taxon>
        <taxon>Neisseriales</taxon>
        <taxon>Neisseriaceae</taxon>
        <taxon>Neisseria</taxon>
    </lineage>
</organism>